<dbReference type="EMBL" id="UGPB01000001">
    <property type="protein sequence ID" value="STY30319.1"/>
    <property type="molecule type" value="Genomic_DNA"/>
</dbReference>
<protein>
    <submittedName>
        <fullName evidence="1">Uncharacterized protein</fullName>
    </submittedName>
</protein>
<evidence type="ECO:0000313" key="1">
    <source>
        <dbReference type="EMBL" id="STY30319.1"/>
    </source>
</evidence>
<organism evidence="1 2">
    <name type="scientific">Legionella wadsworthii</name>
    <dbReference type="NCBI Taxonomy" id="28088"/>
    <lineage>
        <taxon>Bacteria</taxon>
        <taxon>Pseudomonadati</taxon>
        <taxon>Pseudomonadota</taxon>
        <taxon>Gammaproteobacteria</taxon>
        <taxon>Legionellales</taxon>
        <taxon>Legionellaceae</taxon>
        <taxon>Legionella</taxon>
    </lineage>
</organism>
<dbReference type="STRING" id="1122170.GCA_000701265_02704"/>
<keyword evidence="2" id="KW-1185">Reference proteome</keyword>
<accession>A0A378LWB8</accession>
<reference evidence="1 2" key="1">
    <citation type="submission" date="2018-06" db="EMBL/GenBank/DDBJ databases">
        <authorList>
            <consortium name="Pathogen Informatics"/>
            <person name="Doyle S."/>
        </authorList>
    </citation>
    <scope>NUCLEOTIDE SEQUENCE [LARGE SCALE GENOMIC DNA]</scope>
    <source>
        <strain evidence="1 2">NCTC11532</strain>
    </source>
</reference>
<sequence>MVTPMQCYINPGNGVFFCTFSTPESVHLVHLERMMPMHPNFYPGLCKILSTVLNLAIPE</sequence>
<proteinExistence type="predicted"/>
<dbReference type="Proteomes" id="UP000255297">
    <property type="component" value="Unassembled WGS sequence"/>
</dbReference>
<name>A0A378LWB8_9GAMM</name>
<gene>
    <name evidence="1" type="ORF">NCTC11532_02351</name>
</gene>
<dbReference type="AlphaFoldDB" id="A0A378LWB8"/>
<evidence type="ECO:0000313" key="2">
    <source>
        <dbReference type="Proteomes" id="UP000255297"/>
    </source>
</evidence>